<feature type="transmembrane region" description="Helical" evidence="1">
    <location>
        <begin position="32"/>
        <end position="50"/>
    </location>
</feature>
<protein>
    <submittedName>
        <fullName evidence="2">DUF2306 domain-containing protein</fullName>
    </submittedName>
</protein>
<evidence type="ECO:0000313" key="3">
    <source>
        <dbReference type="Proteomes" id="UP001056291"/>
    </source>
</evidence>
<feature type="transmembrane region" description="Helical" evidence="1">
    <location>
        <begin position="153"/>
        <end position="174"/>
    </location>
</feature>
<gene>
    <name evidence="2" type="ORF">NBZ79_10060</name>
</gene>
<keyword evidence="1" id="KW-0472">Membrane</keyword>
<dbReference type="RefSeq" id="WP_251932253.1">
    <property type="nucleotide sequence ID" value="NZ_CP098747.1"/>
</dbReference>
<feature type="transmembrane region" description="Helical" evidence="1">
    <location>
        <begin position="220"/>
        <end position="239"/>
    </location>
</feature>
<keyword evidence="1" id="KW-1133">Transmembrane helix</keyword>
<dbReference type="EMBL" id="CP098747">
    <property type="protein sequence ID" value="USG59532.1"/>
    <property type="molecule type" value="Genomic_DNA"/>
</dbReference>
<keyword evidence="3" id="KW-1185">Reference proteome</keyword>
<name>A0ABY4VX70_9PROT</name>
<organism evidence="2 3">
    <name type="scientific">Sneathiella marina</name>
    <dbReference type="NCBI Taxonomy" id="2950108"/>
    <lineage>
        <taxon>Bacteria</taxon>
        <taxon>Pseudomonadati</taxon>
        <taxon>Pseudomonadota</taxon>
        <taxon>Alphaproteobacteria</taxon>
        <taxon>Sneathiellales</taxon>
        <taxon>Sneathiellaceae</taxon>
        <taxon>Sneathiella</taxon>
    </lineage>
</organism>
<dbReference type="Proteomes" id="UP001056291">
    <property type="component" value="Chromosome"/>
</dbReference>
<evidence type="ECO:0000313" key="2">
    <source>
        <dbReference type="EMBL" id="USG59532.1"/>
    </source>
</evidence>
<feature type="transmembrane region" description="Helical" evidence="1">
    <location>
        <begin position="251"/>
        <end position="272"/>
    </location>
</feature>
<accession>A0ABY4VX70</accession>
<evidence type="ECO:0000256" key="1">
    <source>
        <dbReference type="SAM" id="Phobius"/>
    </source>
</evidence>
<proteinExistence type="predicted"/>
<sequence>MALPFGVIAIYVALAAWALILIRDLKRGSFGPFLWVGIALLLVLNIRYFIEGAPDAIAFFIGIYDVLDNLGVSATGGAAALAPCPDNACTVWGDRFVNHPSWGVAFHDRFLNGSNFRNTLLYVHLGLNSIVFVLMHIQLARTGSGDHKTMHKLLGRISFICLTLGTIAAVWLASQHGDVSEYGGNLSVYGFWFMSFCVYGCAVMGVLAIRKGDSVSHRIWMIRFVGSMWGAFWLFRAMLLVTGPLMRNWESASILTCIWFSAPLGILIAEIFRRRLDRRATVALNTN</sequence>
<reference evidence="2" key="1">
    <citation type="submission" date="2022-06" db="EMBL/GenBank/DDBJ databases">
        <title>Sneathiella actinostolidae sp. nov., isolated from a sea anemonein the Western Pacific Ocean.</title>
        <authorList>
            <person name="Wei M.J."/>
        </authorList>
    </citation>
    <scope>NUCLEOTIDE SEQUENCE</scope>
    <source>
        <strain evidence="2">PHK-P5</strain>
    </source>
</reference>
<feature type="transmembrane region" description="Helical" evidence="1">
    <location>
        <begin position="6"/>
        <end position="25"/>
    </location>
</feature>
<feature type="transmembrane region" description="Helical" evidence="1">
    <location>
        <begin position="186"/>
        <end position="208"/>
    </location>
</feature>
<keyword evidence="1" id="KW-0812">Transmembrane</keyword>
<feature type="transmembrane region" description="Helical" evidence="1">
    <location>
        <begin position="121"/>
        <end position="141"/>
    </location>
</feature>